<proteinExistence type="predicted"/>
<organism evidence="1 2">
    <name type="scientific">Nocardioides marinisabuli</name>
    <dbReference type="NCBI Taxonomy" id="419476"/>
    <lineage>
        <taxon>Bacteria</taxon>
        <taxon>Bacillati</taxon>
        <taxon>Actinomycetota</taxon>
        <taxon>Actinomycetes</taxon>
        <taxon>Propionibacteriales</taxon>
        <taxon>Nocardioidaceae</taxon>
        <taxon>Nocardioides</taxon>
    </lineage>
</organism>
<dbReference type="InterPro" id="IPR036291">
    <property type="entry name" value="NAD(P)-bd_dom_sf"/>
</dbReference>
<gene>
    <name evidence="1" type="ORF">BKA08_001054</name>
</gene>
<accession>A0A7Y9EZZ5</accession>
<dbReference type="RefSeq" id="WP_179614663.1">
    <property type="nucleotide sequence ID" value="NZ_JACCBE010000001.1"/>
</dbReference>
<dbReference type="Gene3D" id="3.40.50.720">
    <property type="entry name" value="NAD(P)-binding Rossmann-like Domain"/>
    <property type="match status" value="1"/>
</dbReference>
<protein>
    <submittedName>
        <fullName evidence="1">Nucleoside-diphosphate-sugar epimerase</fullName>
    </submittedName>
</protein>
<keyword evidence="2" id="KW-1185">Reference proteome</keyword>
<sequence length="330" mass="34656">MRVLVLGGSVFLSRAVAQEAVARGHDVTAACRGASGPLPEGVRHVPVDRVAGLPDELTSTAYDAVVEVARSPSWVRAAVAAWPAAHWTFVSTLNVYADDSTPGGRPGTLPLREPRHDDADLAVDPEAYGPMKVACEQAVLDGAPAALVVRPGLIVGPGDPTGRFTYWPARLDGAGDGEPVLAGGSPDDLVQVIDVRDLAHWLVDATERGLTGVLDGVGPTLPLGRLLDEVAAGVGAAPRWVWADDETLAAAEVAPWMGPRSLPLWLPRPAYDGILAHDWTPSRDAGLRVRPVGETAADTLAWLRATPDAVVTGLTRAEEREVLTGLPQEP</sequence>
<reference evidence="1 2" key="1">
    <citation type="submission" date="2020-07" db="EMBL/GenBank/DDBJ databases">
        <title>Sequencing the genomes of 1000 actinobacteria strains.</title>
        <authorList>
            <person name="Klenk H.-P."/>
        </authorList>
    </citation>
    <scope>NUCLEOTIDE SEQUENCE [LARGE SCALE GENOMIC DNA]</scope>
    <source>
        <strain evidence="1 2">DSM 18965</strain>
    </source>
</reference>
<evidence type="ECO:0000313" key="2">
    <source>
        <dbReference type="Proteomes" id="UP000516957"/>
    </source>
</evidence>
<evidence type="ECO:0000313" key="1">
    <source>
        <dbReference type="EMBL" id="NYD56816.1"/>
    </source>
</evidence>
<dbReference type="SUPFAM" id="SSF51735">
    <property type="entry name" value="NAD(P)-binding Rossmann-fold domains"/>
    <property type="match status" value="1"/>
</dbReference>
<comment type="caution">
    <text evidence="1">The sequence shown here is derived from an EMBL/GenBank/DDBJ whole genome shotgun (WGS) entry which is preliminary data.</text>
</comment>
<name>A0A7Y9EZZ5_9ACTN</name>
<dbReference type="AlphaFoldDB" id="A0A7Y9EZZ5"/>
<dbReference type="Proteomes" id="UP000516957">
    <property type="component" value="Unassembled WGS sequence"/>
</dbReference>
<dbReference type="EMBL" id="JACCBE010000001">
    <property type="protein sequence ID" value="NYD56816.1"/>
    <property type="molecule type" value="Genomic_DNA"/>
</dbReference>